<name>A0ABY7EZH6_MYAAR</name>
<reference evidence="2" key="1">
    <citation type="submission" date="2022-11" db="EMBL/GenBank/DDBJ databases">
        <title>Centuries of genome instability and evolution in soft-shell clam transmissible cancer (bioRxiv).</title>
        <authorList>
            <person name="Hart S.F.M."/>
            <person name="Yonemitsu M.A."/>
            <person name="Giersch R.M."/>
            <person name="Beal B.F."/>
            <person name="Arriagada G."/>
            <person name="Davis B.W."/>
            <person name="Ostrander E.A."/>
            <person name="Goff S.P."/>
            <person name="Metzger M.J."/>
        </authorList>
    </citation>
    <scope>NUCLEOTIDE SEQUENCE</scope>
    <source>
        <strain evidence="2">MELC-2E11</strain>
        <tissue evidence="2">Siphon/mantle</tissue>
    </source>
</reference>
<accession>A0ABY7EZH6</accession>
<dbReference type="EMBL" id="CP111020">
    <property type="protein sequence ID" value="WAR14379.1"/>
    <property type="molecule type" value="Genomic_DNA"/>
</dbReference>
<evidence type="ECO:0000313" key="2">
    <source>
        <dbReference type="EMBL" id="WAR14379.1"/>
    </source>
</evidence>
<protein>
    <submittedName>
        <fullName evidence="2">Uncharacterized protein</fullName>
    </submittedName>
</protein>
<proteinExistence type="predicted"/>
<organism evidence="2 3">
    <name type="scientific">Mya arenaria</name>
    <name type="common">Soft-shell clam</name>
    <dbReference type="NCBI Taxonomy" id="6604"/>
    <lineage>
        <taxon>Eukaryota</taxon>
        <taxon>Metazoa</taxon>
        <taxon>Spiralia</taxon>
        <taxon>Lophotrochozoa</taxon>
        <taxon>Mollusca</taxon>
        <taxon>Bivalvia</taxon>
        <taxon>Autobranchia</taxon>
        <taxon>Heteroconchia</taxon>
        <taxon>Euheterodonta</taxon>
        <taxon>Imparidentia</taxon>
        <taxon>Neoheterodontei</taxon>
        <taxon>Myida</taxon>
        <taxon>Myoidea</taxon>
        <taxon>Myidae</taxon>
        <taxon>Mya</taxon>
    </lineage>
</organism>
<sequence length="62" mass="7184">MNKKKGTKRTGADRKHWKEKKRQIGAAGKYLGADRKHWKEKKRQIGAAGKYLGRQGYVLEDE</sequence>
<dbReference type="Proteomes" id="UP001164746">
    <property type="component" value="Chromosome 9"/>
</dbReference>
<evidence type="ECO:0000313" key="3">
    <source>
        <dbReference type="Proteomes" id="UP001164746"/>
    </source>
</evidence>
<gene>
    <name evidence="2" type="ORF">MAR_004484</name>
</gene>
<keyword evidence="3" id="KW-1185">Reference proteome</keyword>
<evidence type="ECO:0000256" key="1">
    <source>
        <dbReference type="SAM" id="MobiDB-lite"/>
    </source>
</evidence>
<feature type="region of interest" description="Disordered" evidence="1">
    <location>
        <begin position="1"/>
        <end position="28"/>
    </location>
</feature>